<evidence type="ECO:0000313" key="2">
    <source>
        <dbReference type="Proteomes" id="UP000057910"/>
    </source>
</evidence>
<dbReference type="AlphaFoldDB" id="A0ABD4EA13"/>
<gene>
    <name evidence="1" type="ORF">WJ68_33850</name>
</gene>
<dbReference type="EMBL" id="LPAD01000007">
    <property type="protein sequence ID" value="KVN92606.1"/>
    <property type="molecule type" value="Genomic_DNA"/>
</dbReference>
<accession>A0ABD4EA13</accession>
<sequence>MPHEPLRQFLRIRCPNRGNALRYSLPGVAAKLRPDSAQRVLDGDEFYVDVKPGGAVPTSKRR</sequence>
<evidence type="ECO:0000313" key="1">
    <source>
        <dbReference type="EMBL" id="KVN92606.1"/>
    </source>
</evidence>
<name>A0ABD4EA13_9BURK</name>
<dbReference type="Proteomes" id="UP000057910">
    <property type="component" value="Unassembled WGS sequence"/>
</dbReference>
<organism evidence="1 2">
    <name type="scientific">Burkholderia ubonensis</name>
    <dbReference type="NCBI Taxonomy" id="101571"/>
    <lineage>
        <taxon>Bacteria</taxon>
        <taxon>Pseudomonadati</taxon>
        <taxon>Pseudomonadota</taxon>
        <taxon>Betaproteobacteria</taxon>
        <taxon>Burkholderiales</taxon>
        <taxon>Burkholderiaceae</taxon>
        <taxon>Burkholderia</taxon>
        <taxon>Burkholderia cepacia complex</taxon>
    </lineage>
</organism>
<reference evidence="1 2" key="1">
    <citation type="submission" date="2015-11" db="EMBL/GenBank/DDBJ databases">
        <title>Expanding the genomic diversity of Burkholderia species for the development of highly accurate diagnostics.</title>
        <authorList>
            <person name="Sahl J."/>
            <person name="Keim P."/>
            <person name="Wagner D."/>
        </authorList>
    </citation>
    <scope>NUCLEOTIDE SEQUENCE [LARGE SCALE GENOMIC DNA]</scope>
    <source>
        <strain evidence="1 2">MSMB1585WGS</strain>
    </source>
</reference>
<proteinExistence type="predicted"/>
<comment type="caution">
    <text evidence="1">The sequence shown here is derived from an EMBL/GenBank/DDBJ whole genome shotgun (WGS) entry which is preliminary data.</text>
</comment>
<protein>
    <submittedName>
        <fullName evidence="1">Uncharacterized protein</fullName>
    </submittedName>
</protein>